<dbReference type="OrthoDB" id="8452595at2"/>
<accession>A0A1X1A3W1</accession>
<dbReference type="InterPro" id="IPR036390">
    <property type="entry name" value="WH_DNA-bd_sf"/>
</dbReference>
<reference evidence="3 4" key="1">
    <citation type="submission" date="2017-04" db="EMBL/GenBank/DDBJ databases">
        <title>Presence of VIM-2 positive Pseudomonas species in chickens and their surrounding environment.</title>
        <authorList>
            <person name="Zhang R."/>
        </authorList>
    </citation>
    <scope>NUCLEOTIDE SEQUENCE [LARGE SCALE GENOMIC DNA]</scope>
    <source>
        <strain evidence="3 4">DZ-C18</strain>
    </source>
</reference>
<name>A0A1X1A3W1_PSEPU</name>
<dbReference type="EMBL" id="NBWC01000006">
    <property type="protein sequence ID" value="ORL66624.1"/>
    <property type="molecule type" value="Genomic_DNA"/>
</dbReference>
<dbReference type="InterPro" id="IPR018541">
    <property type="entry name" value="Ftsk_gamma"/>
</dbReference>
<dbReference type="RefSeq" id="WP_084854815.1">
    <property type="nucleotide sequence ID" value="NZ_NBWC01000006.1"/>
</dbReference>
<dbReference type="InterPro" id="IPR036388">
    <property type="entry name" value="WH-like_DNA-bd_sf"/>
</dbReference>
<organism evidence="3 4">
    <name type="scientific">Pseudomonas putida</name>
    <name type="common">Arthrobacter siderocapsulatus</name>
    <dbReference type="NCBI Taxonomy" id="303"/>
    <lineage>
        <taxon>Bacteria</taxon>
        <taxon>Pseudomonadati</taxon>
        <taxon>Pseudomonadota</taxon>
        <taxon>Gammaproteobacteria</taxon>
        <taxon>Pseudomonadales</taxon>
        <taxon>Pseudomonadaceae</taxon>
        <taxon>Pseudomonas</taxon>
    </lineage>
</organism>
<dbReference type="SUPFAM" id="SSF46785">
    <property type="entry name" value="Winged helix' DNA-binding domain"/>
    <property type="match status" value="1"/>
</dbReference>
<evidence type="ECO:0000256" key="1">
    <source>
        <dbReference type="SAM" id="MobiDB-lite"/>
    </source>
</evidence>
<dbReference type="AlphaFoldDB" id="A0A1X1A3W1"/>
<gene>
    <name evidence="3" type="ORF">B7H17_04915</name>
</gene>
<proteinExistence type="predicted"/>
<feature type="compositionally biased region" description="Basic and acidic residues" evidence="1">
    <location>
        <begin position="83"/>
        <end position="92"/>
    </location>
</feature>
<comment type="caution">
    <text evidence="3">The sequence shown here is derived from an EMBL/GenBank/DDBJ whole genome shotgun (WGS) entry which is preliminary data.</text>
</comment>
<dbReference type="Gene3D" id="1.10.10.10">
    <property type="entry name" value="Winged helix-like DNA-binding domain superfamily/Winged helix DNA-binding domain"/>
    <property type="match status" value="1"/>
</dbReference>
<feature type="region of interest" description="Disordered" evidence="1">
    <location>
        <begin position="83"/>
        <end position="106"/>
    </location>
</feature>
<dbReference type="Proteomes" id="UP000193675">
    <property type="component" value="Unassembled WGS sequence"/>
</dbReference>
<feature type="domain" description="FtsK gamma" evidence="2">
    <location>
        <begin position="24"/>
        <end position="89"/>
    </location>
</feature>
<dbReference type="SMART" id="SM00843">
    <property type="entry name" value="Ftsk_gamma"/>
    <property type="match status" value="1"/>
</dbReference>
<dbReference type="Pfam" id="PF09397">
    <property type="entry name" value="FtsK_gamma"/>
    <property type="match status" value="1"/>
</dbReference>
<sequence length="239" mass="26643">MNWIKRIFSPKRAGNATDQPVEISDIDDDLYPKAVHLVLKNKTASVSLVQRELKIGFARASRFIEAMEVDRIVSPIGADGHRHIISPDKRSEAPQQPPAAPVKRPDADSAFDREHYFVPFPFLTTPHSDLVLVGTKCYLGDKTYEELLARHGRWVPSTKEGKISDAFTHTDIGQLDLAINDYINFLIRVRSVAESDIPISSKIEMLRAISELTGSEGHSYSEFVRAHGGLSHFIGKLIG</sequence>
<evidence type="ECO:0000313" key="4">
    <source>
        <dbReference type="Proteomes" id="UP000193675"/>
    </source>
</evidence>
<evidence type="ECO:0000259" key="2">
    <source>
        <dbReference type="SMART" id="SM00843"/>
    </source>
</evidence>
<evidence type="ECO:0000313" key="3">
    <source>
        <dbReference type="EMBL" id="ORL66624.1"/>
    </source>
</evidence>
<protein>
    <recommendedName>
        <fullName evidence="2">FtsK gamma domain-containing protein</fullName>
    </recommendedName>
</protein>